<gene>
    <name evidence="1" type="ORF">ND812_18060</name>
</gene>
<dbReference type="RefSeq" id="WP_265376716.1">
    <property type="nucleotide sequence ID" value="NZ_JAMQPV010000005.1"/>
</dbReference>
<comment type="caution">
    <text evidence="1">The sequence shown here is derived from an EMBL/GenBank/DDBJ whole genome shotgun (WGS) entry which is preliminary data.</text>
</comment>
<accession>A0ABT3M338</accession>
<protein>
    <submittedName>
        <fullName evidence="1">Uncharacterized protein</fullName>
    </submittedName>
</protein>
<proteinExistence type="predicted"/>
<sequence length="117" mass="13849">MQVGFSAEIDTLNEVYCIKFTKEFRDCRLSFILSPYTDMTPVVIYLRSRNDKLFYLMHPEGEYPMFFGHGHIDSEEFLKSAKEAYRLYKLEKNIPPFTEFGFAEEEVRKLEELLGPD</sequence>
<organism evidence="1 2">
    <name type="scientific">Leptospira limi</name>
    <dbReference type="NCBI Taxonomy" id="2950023"/>
    <lineage>
        <taxon>Bacteria</taxon>
        <taxon>Pseudomonadati</taxon>
        <taxon>Spirochaetota</taxon>
        <taxon>Spirochaetia</taxon>
        <taxon>Leptospirales</taxon>
        <taxon>Leptospiraceae</taxon>
        <taxon>Leptospira</taxon>
    </lineage>
</organism>
<reference evidence="1 2" key="1">
    <citation type="submission" date="2022-06" db="EMBL/GenBank/DDBJ databases">
        <title>Leptospira isolates from biofilms formed at urban environments.</title>
        <authorList>
            <person name="Ribeiro P.S."/>
            <person name="Sousa T."/>
            <person name="Carvalho N."/>
            <person name="Aburjaile F."/>
            <person name="Neves F."/>
            <person name="Oliveira D."/>
            <person name="Blanco L."/>
            <person name="Lima J."/>
            <person name="Costa F."/>
            <person name="Brenig B."/>
            <person name="Soares S."/>
            <person name="Ramos R."/>
            <person name="Goes-Neto A."/>
            <person name="Matiuzzi M."/>
            <person name="Azevedo V."/>
            <person name="Ristow P."/>
        </authorList>
    </citation>
    <scope>NUCLEOTIDE SEQUENCE [LARGE SCALE GENOMIC DNA]</scope>
    <source>
        <strain evidence="1 2">VSF25</strain>
    </source>
</reference>
<dbReference type="Proteomes" id="UP001209737">
    <property type="component" value="Unassembled WGS sequence"/>
</dbReference>
<dbReference type="EMBL" id="JAMQPV010000005">
    <property type="protein sequence ID" value="MCW7464013.1"/>
    <property type="molecule type" value="Genomic_DNA"/>
</dbReference>
<name>A0ABT3M338_9LEPT</name>
<evidence type="ECO:0000313" key="2">
    <source>
        <dbReference type="Proteomes" id="UP001209737"/>
    </source>
</evidence>
<evidence type="ECO:0000313" key="1">
    <source>
        <dbReference type="EMBL" id="MCW7464013.1"/>
    </source>
</evidence>
<keyword evidence="2" id="KW-1185">Reference proteome</keyword>